<accession>A0A927A4J7</accession>
<evidence type="ECO:0000313" key="2">
    <source>
        <dbReference type="Proteomes" id="UP000662185"/>
    </source>
</evidence>
<evidence type="ECO:0000313" key="1">
    <source>
        <dbReference type="EMBL" id="MBD2296615.1"/>
    </source>
</evidence>
<dbReference type="Pfam" id="PF20475">
    <property type="entry name" value="DUF6717"/>
    <property type="match status" value="1"/>
</dbReference>
<dbReference type="Proteomes" id="UP000662185">
    <property type="component" value="Unassembled WGS sequence"/>
</dbReference>
<gene>
    <name evidence="1" type="ORF">H6G06_24815</name>
</gene>
<reference evidence="2" key="1">
    <citation type="journal article" date="2020" name="ISME J.">
        <title>Comparative genomics reveals insights into cyanobacterial evolution and habitat adaptation.</title>
        <authorList>
            <person name="Chen M.Y."/>
            <person name="Teng W.K."/>
            <person name="Zhao L."/>
            <person name="Hu C.X."/>
            <person name="Zhou Y.K."/>
            <person name="Han B.P."/>
            <person name="Song L.R."/>
            <person name="Shu W.S."/>
        </authorList>
    </citation>
    <scope>NUCLEOTIDE SEQUENCE [LARGE SCALE GENOMIC DNA]</scope>
    <source>
        <strain evidence="2">FACHB-251</strain>
    </source>
</reference>
<dbReference type="AlphaFoldDB" id="A0A927A4J7"/>
<proteinExistence type="predicted"/>
<dbReference type="EMBL" id="JACJQU010000026">
    <property type="protein sequence ID" value="MBD2296615.1"/>
    <property type="molecule type" value="Genomic_DNA"/>
</dbReference>
<organism evidence="1 2">
    <name type="scientific">Anabaena sphaerica FACHB-251</name>
    <dbReference type="NCBI Taxonomy" id="2692883"/>
    <lineage>
        <taxon>Bacteria</taxon>
        <taxon>Bacillati</taxon>
        <taxon>Cyanobacteriota</taxon>
        <taxon>Cyanophyceae</taxon>
        <taxon>Nostocales</taxon>
        <taxon>Nostocaceae</taxon>
        <taxon>Anabaena</taxon>
    </lineage>
</organism>
<dbReference type="InterPro" id="IPR046562">
    <property type="entry name" value="DUF6717"/>
</dbReference>
<keyword evidence="2" id="KW-1185">Reference proteome</keyword>
<dbReference type="RefSeq" id="WP_190564733.1">
    <property type="nucleotide sequence ID" value="NZ_JACJQU010000026.1"/>
</dbReference>
<comment type="caution">
    <text evidence="1">The sequence shown here is derived from an EMBL/GenBank/DDBJ whole genome shotgun (WGS) entry which is preliminary data.</text>
</comment>
<sequence>MNNAIMVIFPYRYNYTWVFDDEKLGIVKEPFVSGIPEMIDILIQDIKNSDEGFKMIFSGSPFPGYQAELIALRPEYNGYWYRWENHNLEGWFCSVLFKYFDEPPKKIYCQAQSLYS</sequence>
<protein>
    <submittedName>
        <fullName evidence="1">Uncharacterized protein</fullName>
    </submittedName>
</protein>
<name>A0A927A4J7_9NOST</name>